<reference evidence="3" key="1">
    <citation type="journal article" date="2019" name="Int. J. Syst. Evol. Microbiol.">
        <title>The Global Catalogue of Microorganisms (GCM) 10K type strain sequencing project: providing services to taxonomists for standard genome sequencing and annotation.</title>
        <authorList>
            <consortium name="The Broad Institute Genomics Platform"/>
            <consortium name="The Broad Institute Genome Sequencing Center for Infectious Disease"/>
            <person name="Wu L."/>
            <person name="Ma J."/>
        </authorList>
    </citation>
    <scope>NUCLEOTIDE SEQUENCE [LARGE SCALE GENOMIC DNA]</scope>
    <source>
        <strain evidence="3">CCM 8925</strain>
    </source>
</reference>
<dbReference type="InterPro" id="IPR050469">
    <property type="entry name" value="Diguanylate_Cyclase"/>
</dbReference>
<dbReference type="Pfam" id="PF00990">
    <property type="entry name" value="GGDEF"/>
    <property type="match status" value="1"/>
</dbReference>
<protein>
    <submittedName>
        <fullName evidence="2">Diguanylate cyclase</fullName>
        <ecNumber evidence="2">2.7.7.65</ecNumber>
    </submittedName>
</protein>
<dbReference type="RefSeq" id="WP_263390751.1">
    <property type="nucleotide sequence ID" value="NZ_BJDN01000019.1"/>
</dbReference>
<evidence type="ECO:0000313" key="3">
    <source>
        <dbReference type="Proteomes" id="UP001597104"/>
    </source>
</evidence>
<dbReference type="SUPFAM" id="SSF55073">
    <property type="entry name" value="Nucleotide cyclase"/>
    <property type="match status" value="1"/>
</dbReference>
<dbReference type="PROSITE" id="PS50887">
    <property type="entry name" value="GGDEF"/>
    <property type="match status" value="1"/>
</dbReference>
<evidence type="ECO:0000313" key="2">
    <source>
        <dbReference type="EMBL" id="MFD0897866.1"/>
    </source>
</evidence>
<dbReference type="InterPro" id="IPR043128">
    <property type="entry name" value="Rev_trsase/Diguanyl_cyclase"/>
</dbReference>
<proteinExistence type="predicted"/>
<keyword evidence="3" id="KW-1185">Reference proteome</keyword>
<dbReference type="CDD" id="cd01949">
    <property type="entry name" value="GGDEF"/>
    <property type="match status" value="1"/>
</dbReference>
<comment type="caution">
    <text evidence="2">The sequence shown here is derived from an EMBL/GenBank/DDBJ whole genome shotgun (WGS) entry which is preliminary data.</text>
</comment>
<accession>A0ABW3EC29</accession>
<keyword evidence="2" id="KW-0808">Transferase</keyword>
<name>A0ABW3EC29_9LACO</name>
<dbReference type="NCBIfam" id="TIGR00254">
    <property type="entry name" value="GGDEF"/>
    <property type="match status" value="1"/>
</dbReference>
<dbReference type="InterPro" id="IPR029787">
    <property type="entry name" value="Nucleotide_cyclase"/>
</dbReference>
<dbReference type="Proteomes" id="UP001597104">
    <property type="component" value="Unassembled WGS sequence"/>
</dbReference>
<feature type="domain" description="GGDEF" evidence="1">
    <location>
        <begin position="1"/>
        <end position="109"/>
    </location>
</feature>
<dbReference type="PANTHER" id="PTHR45138">
    <property type="entry name" value="REGULATORY COMPONENTS OF SENSORY TRANSDUCTION SYSTEM"/>
    <property type="match status" value="1"/>
</dbReference>
<dbReference type="Gene3D" id="3.30.70.270">
    <property type="match status" value="1"/>
</dbReference>
<keyword evidence="2" id="KW-0548">Nucleotidyltransferase</keyword>
<dbReference type="PANTHER" id="PTHR45138:SF9">
    <property type="entry name" value="DIGUANYLATE CYCLASE DGCM-RELATED"/>
    <property type="match status" value="1"/>
</dbReference>
<dbReference type="EC" id="2.7.7.65" evidence="2"/>
<gene>
    <name evidence="2" type="ORF">ACFQZ7_09045</name>
</gene>
<evidence type="ECO:0000259" key="1">
    <source>
        <dbReference type="PROSITE" id="PS50887"/>
    </source>
</evidence>
<dbReference type="GO" id="GO:0052621">
    <property type="term" value="F:diguanylate cyclase activity"/>
    <property type="evidence" value="ECO:0007669"/>
    <property type="project" value="UniProtKB-EC"/>
</dbReference>
<dbReference type="InterPro" id="IPR000160">
    <property type="entry name" value="GGDEF_dom"/>
</dbReference>
<dbReference type="EMBL" id="JBHTIO010000042">
    <property type="protein sequence ID" value="MFD0897866.1"/>
    <property type="molecule type" value="Genomic_DNA"/>
</dbReference>
<sequence length="335" mass="38099">MTGVAQVLQQIVRQYGESYQVYRTGGEEFTMVFPNSTVQDAFQVMSHCWQAIRSANFTYEMKKIPITISSGISGLHDDDAVPEAIYKRADDSLYGSKAHGRDTITLDGITQQLQDDSNEATYAYFVTGVYAVAGDRRRVANELRLRRYDHKKQIWTLPSQRHLNIDRRIELMRAALINSRCRVQIKTLSIVDFLSQDVANKLVAYFKSPDGPDELFIELHRLPTLDLLISMVAFYHQAGVKIILGQINSNHHFEQITNSLEYLDGLKIVIAAQSKRNTIAKDIQFWGELAQTWQIGFSIDGVGNQELCDWLLQQPYPNFLEGDFFGVPTLPLLTT</sequence>
<organism evidence="2 3">
    <name type="scientific">Loigolactobacillus binensis</name>
    <dbReference type="NCBI Taxonomy" id="2559922"/>
    <lineage>
        <taxon>Bacteria</taxon>
        <taxon>Bacillati</taxon>
        <taxon>Bacillota</taxon>
        <taxon>Bacilli</taxon>
        <taxon>Lactobacillales</taxon>
        <taxon>Lactobacillaceae</taxon>
        <taxon>Loigolactobacillus</taxon>
    </lineage>
</organism>